<accession>A0ABW3VP50</accession>
<name>A0ABW3VP50_9PSEU</name>
<comment type="caution">
    <text evidence="2">The sequence shown here is derived from an EMBL/GenBank/DDBJ whole genome shotgun (WGS) entry which is preliminary data.</text>
</comment>
<dbReference type="EMBL" id="JBHTMB010000235">
    <property type="protein sequence ID" value="MFD1236595.1"/>
    <property type="molecule type" value="Genomic_DNA"/>
</dbReference>
<gene>
    <name evidence="2" type="ORF">ACFQ34_25195</name>
</gene>
<protein>
    <recommendedName>
        <fullName evidence="4">Sensor histidine kinase</fullName>
    </recommendedName>
</protein>
<evidence type="ECO:0000313" key="3">
    <source>
        <dbReference type="Proteomes" id="UP001597182"/>
    </source>
</evidence>
<organism evidence="2 3">
    <name type="scientific">Pseudonocardia benzenivorans</name>
    <dbReference type="NCBI Taxonomy" id="228005"/>
    <lineage>
        <taxon>Bacteria</taxon>
        <taxon>Bacillati</taxon>
        <taxon>Actinomycetota</taxon>
        <taxon>Actinomycetes</taxon>
        <taxon>Pseudonocardiales</taxon>
        <taxon>Pseudonocardiaceae</taxon>
        <taxon>Pseudonocardia</taxon>
    </lineage>
</organism>
<reference evidence="3" key="1">
    <citation type="journal article" date="2019" name="Int. J. Syst. Evol. Microbiol.">
        <title>The Global Catalogue of Microorganisms (GCM) 10K type strain sequencing project: providing services to taxonomists for standard genome sequencing and annotation.</title>
        <authorList>
            <consortium name="The Broad Institute Genomics Platform"/>
            <consortium name="The Broad Institute Genome Sequencing Center for Infectious Disease"/>
            <person name="Wu L."/>
            <person name="Ma J."/>
        </authorList>
    </citation>
    <scope>NUCLEOTIDE SEQUENCE [LARGE SCALE GENOMIC DNA]</scope>
    <source>
        <strain evidence="3">CCUG 49018</strain>
    </source>
</reference>
<keyword evidence="3" id="KW-1185">Reference proteome</keyword>
<dbReference type="RefSeq" id="WP_346091985.1">
    <property type="nucleotide sequence ID" value="NZ_BAABKS010000048.1"/>
</dbReference>
<dbReference type="Proteomes" id="UP001597182">
    <property type="component" value="Unassembled WGS sequence"/>
</dbReference>
<proteinExistence type="predicted"/>
<keyword evidence="1" id="KW-0472">Membrane</keyword>
<keyword evidence="1" id="KW-1133">Transmembrane helix</keyword>
<sequence>MNAYGVAGIVAGAALLLLLLVAVPLLVRLRRLAREAGSLRAVVGAGTGALRTTVRTDRGAPND</sequence>
<keyword evidence="1" id="KW-0812">Transmembrane</keyword>
<evidence type="ECO:0000313" key="2">
    <source>
        <dbReference type="EMBL" id="MFD1236595.1"/>
    </source>
</evidence>
<evidence type="ECO:0000256" key="1">
    <source>
        <dbReference type="SAM" id="Phobius"/>
    </source>
</evidence>
<feature type="transmembrane region" description="Helical" evidence="1">
    <location>
        <begin position="6"/>
        <end position="27"/>
    </location>
</feature>
<evidence type="ECO:0008006" key="4">
    <source>
        <dbReference type="Google" id="ProtNLM"/>
    </source>
</evidence>